<dbReference type="OrthoDB" id="10522299at2759"/>
<evidence type="ECO:0000256" key="1">
    <source>
        <dbReference type="SAM" id="MobiDB-lite"/>
    </source>
</evidence>
<name>A0A9N9FNY5_9GLOM</name>
<keyword evidence="3" id="KW-1185">Reference proteome</keyword>
<organism evidence="2 3">
    <name type="scientific">Racocetra fulgida</name>
    <dbReference type="NCBI Taxonomy" id="60492"/>
    <lineage>
        <taxon>Eukaryota</taxon>
        <taxon>Fungi</taxon>
        <taxon>Fungi incertae sedis</taxon>
        <taxon>Mucoromycota</taxon>
        <taxon>Glomeromycotina</taxon>
        <taxon>Glomeromycetes</taxon>
        <taxon>Diversisporales</taxon>
        <taxon>Gigasporaceae</taxon>
        <taxon>Racocetra</taxon>
    </lineage>
</organism>
<evidence type="ECO:0000313" key="3">
    <source>
        <dbReference type="Proteomes" id="UP000789396"/>
    </source>
</evidence>
<feature type="region of interest" description="Disordered" evidence="1">
    <location>
        <begin position="117"/>
        <end position="142"/>
    </location>
</feature>
<dbReference type="AlphaFoldDB" id="A0A9N9FNY5"/>
<proteinExistence type="predicted"/>
<feature type="compositionally biased region" description="Low complexity" evidence="1">
    <location>
        <begin position="120"/>
        <end position="131"/>
    </location>
</feature>
<comment type="caution">
    <text evidence="2">The sequence shown here is derived from an EMBL/GenBank/DDBJ whole genome shotgun (WGS) entry which is preliminary data.</text>
</comment>
<feature type="compositionally biased region" description="Basic and acidic residues" evidence="1">
    <location>
        <begin position="132"/>
        <end position="142"/>
    </location>
</feature>
<evidence type="ECO:0000313" key="2">
    <source>
        <dbReference type="EMBL" id="CAG8546422.1"/>
    </source>
</evidence>
<sequence>MLNQLQSLLEKLKTNNKWIIISQNQPLLRDSLEKFMEIRDLTERERQIIHHQQNVDKCKRVLEWLPSTSEPVSEELITADKEFFTQLLEILEAAVKKLEEMEKVEAEFEEVKRNKEELSVKLSESETTLTETRQELDNKEQELDGLREKLSGEQTKSGELEGQLTGLVASSGLLSQQ</sequence>
<reference evidence="2" key="1">
    <citation type="submission" date="2021-06" db="EMBL/GenBank/DDBJ databases">
        <authorList>
            <person name="Kallberg Y."/>
            <person name="Tangrot J."/>
            <person name="Rosling A."/>
        </authorList>
    </citation>
    <scope>NUCLEOTIDE SEQUENCE</scope>
    <source>
        <strain evidence="2">IN212</strain>
    </source>
</reference>
<accession>A0A9N9FNY5</accession>
<dbReference type="EMBL" id="CAJVPZ010004459">
    <property type="protein sequence ID" value="CAG8546422.1"/>
    <property type="molecule type" value="Genomic_DNA"/>
</dbReference>
<protein>
    <submittedName>
        <fullName evidence="2">14280_t:CDS:1</fullName>
    </submittedName>
</protein>
<dbReference type="Proteomes" id="UP000789396">
    <property type="component" value="Unassembled WGS sequence"/>
</dbReference>
<gene>
    <name evidence="2" type="ORF">RFULGI_LOCUS4453</name>
</gene>
<feature type="non-terminal residue" evidence="2">
    <location>
        <position position="177"/>
    </location>
</feature>